<reference evidence="1 2" key="1">
    <citation type="submission" date="2015-05" db="EMBL/GenBank/DDBJ databases">
        <authorList>
            <person name="Dickey A."/>
            <person name="Clawson M."/>
            <person name="Bono J."/>
            <person name="Loy J.D."/>
        </authorList>
    </citation>
    <scope>NUCLEOTIDE SEQUENCE [LARGE SCALE GENOMIC DNA]</scope>
    <source>
        <strain evidence="1 2">22581</strain>
    </source>
</reference>
<evidence type="ECO:0000313" key="1">
    <source>
        <dbReference type="EMBL" id="AKG08464.1"/>
    </source>
</evidence>
<evidence type="ECO:0000313" key="2">
    <source>
        <dbReference type="Proteomes" id="UP000077465"/>
    </source>
</evidence>
<dbReference type="Proteomes" id="UP000077465">
    <property type="component" value="Chromosome"/>
</dbReference>
<accession>A0AAC8PX25</accession>
<gene>
    <name evidence="1" type="ORF">AAX06_10325</name>
</gene>
<organism evidence="1 2">
    <name type="scientific">Moraxella bovoculi</name>
    <dbReference type="NCBI Taxonomy" id="386891"/>
    <lineage>
        <taxon>Bacteria</taxon>
        <taxon>Pseudomonadati</taxon>
        <taxon>Pseudomonadota</taxon>
        <taxon>Gammaproteobacteria</taxon>
        <taxon>Moraxellales</taxon>
        <taxon>Moraxellaceae</taxon>
        <taxon>Moraxella</taxon>
    </lineage>
</organism>
<dbReference type="AlphaFoldDB" id="A0AAC8PX25"/>
<name>A0AAC8PX25_9GAMM</name>
<dbReference type="KEGG" id="mbl:AAX09_08885"/>
<dbReference type="EMBL" id="CP011376">
    <property type="protein sequence ID" value="AKG08464.1"/>
    <property type="molecule type" value="Genomic_DNA"/>
</dbReference>
<protein>
    <submittedName>
        <fullName evidence="1">Uncharacterized protein</fullName>
    </submittedName>
</protein>
<dbReference type="RefSeq" id="WP_046697194.1">
    <property type="nucleotide sequence ID" value="NZ_CP011374.1"/>
</dbReference>
<sequence>MKDILLIKDGFEKIISNQYEFNSDMYSELLEILIFIDNIDNSIYYLEIMSKSDNYSVIFALSYILENASRDFMKENKNKIADIIIRAIQKGYDRANFYFAESLLYVMDRDIDYILYIELLVKSESVSVQDIALTHIFRLDENDLIKFDILSKDLDFYYMLDDFDDFENYLSIGDKSNISIIQKKIVAMSYYKKYHNKQKSYDIFGEKNAQIFDFIHFLP</sequence>
<proteinExistence type="predicted"/>